<accession>W9C8M9</accession>
<organism evidence="2 3">
    <name type="scientific">Sclerotinia borealis (strain F-4128)</name>
    <dbReference type="NCBI Taxonomy" id="1432307"/>
    <lineage>
        <taxon>Eukaryota</taxon>
        <taxon>Fungi</taxon>
        <taxon>Dikarya</taxon>
        <taxon>Ascomycota</taxon>
        <taxon>Pezizomycotina</taxon>
        <taxon>Leotiomycetes</taxon>
        <taxon>Helotiales</taxon>
        <taxon>Sclerotiniaceae</taxon>
        <taxon>Sclerotinia</taxon>
    </lineage>
</organism>
<evidence type="ECO:0000313" key="3">
    <source>
        <dbReference type="Proteomes" id="UP000019487"/>
    </source>
</evidence>
<gene>
    <name evidence="2" type="ORF">SBOR_7398</name>
</gene>
<feature type="compositionally biased region" description="Basic and acidic residues" evidence="1">
    <location>
        <begin position="91"/>
        <end position="123"/>
    </location>
</feature>
<dbReference type="InterPro" id="IPR052523">
    <property type="entry name" value="Trichothecene_AcTrans"/>
</dbReference>
<dbReference type="PANTHER" id="PTHR42791:SF2">
    <property type="entry name" value="N-ACETYLTRANSFERASE DOMAIN-CONTAINING PROTEIN"/>
    <property type="match status" value="1"/>
</dbReference>
<evidence type="ECO:0000256" key="1">
    <source>
        <dbReference type="SAM" id="MobiDB-lite"/>
    </source>
</evidence>
<protein>
    <submittedName>
        <fullName evidence="2">Uncharacterized protein</fullName>
    </submittedName>
</protein>
<dbReference type="PANTHER" id="PTHR42791">
    <property type="entry name" value="GNAT FAMILY ACETYLTRANSFERASE"/>
    <property type="match status" value="1"/>
</dbReference>
<name>W9C8M9_SCLBF</name>
<dbReference type="SUPFAM" id="SSF55729">
    <property type="entry name" value="Acyl-CoA N-acyltransferases (Nat)"/>
    <property type="match status" value="1"/>
</dbReference>
<evidence type="ECO:0000313" key="2">
    <source>
        <dbReference type="EMBL" id="ESZ92211.1"/>
    </source>
</evidence>
<dbReference type="Gene3D" id="3.40.630.30">
    <property type="match status" value="1"/>
</dbReference>
<dbReference type="STRING" id="1432307.W9C8M9"/>
<dbReference type="HOGENOM" id="CLU_060131_6_3_1"/>
<reference evidence="2 3" key="1">
    <citation type="journal article" date="2014" name="Genome Announc.">
        <title>Draft genome sequence of Sclerotinia borealis, a psychrophilic plant pathogenic fungus.</title>
        <authorList>
            <person name="Mardanov A.V."/>
            <person name="Beletsky A.V."/>
            <person name="Kadnikov V.V."/>
            <person name="Ignatov A.N."/>
            <person name="Ravin N.V."/>
        </authorList>
    </citation>
    <scope>NUCLEOTIDE SEQUENCE [LARGE SCALE GENOMIC DNA]</scope>
    <source>
        <strain evidence="3">F-4157</strain>
    </source>
</reference>
<proteinExistence type="predicted"/>
<dbReference type="EMBL" id="AYSA01000405">
    <property type="protein sequence ID" value="ESZ92211.1"/>
    <property type="molecule type" value="Genomic_DNA"/>
</dbReference>
<dbReference type="Proteomes" id="UP000019487">
    <property type="component" value="Unassembled WGS sequence"/>
</dbReference>
<comment type="caution">
    <text evidence="2">The sequence shown here is derived from an EMBL/GenBank/DDBJ whole genome shotgun (WGS) entry which is preliminary data.</text>
</comment>
<dbReference type="InterPro" id="IPR016181">
    <property type="entry name" value="Acyl_CoA_acyltransferase"/>
</dbReference>
<keyword evidence="3" id="KW-1185">Reference proteome</keyword>
<dbReference type="AlphaFoldDB" id="W9C8M9"/>
<dbReference type="OrthoDB" id="2832510at2759"/>
<feature type="region of interest" description="Disordered" evidence="1">
    <location>
        <begin position="89"/>
        <end position="125"/>
    </location>
</feature>
<sequence length="264" mass="30080">MTMTQPSSPTSNFSIQPCTHSDLPGMLSVYKSAFQTDPFRLARWPESQVPHSVFDTWLTNIFTKYLTTPHTQCWKVVEASTGHIAGWTHWAEPHTMSDEETAQGKREDEQEEREGKERGEPEGRFPVGSVMHVCEAKVEGWDDLRERWYRKEDMYFIHFLSISLSHQNLGLGSLLLTAITQVADANTDTTAQQKPYPIYLEATVAGYPVYVKHGFVEKGVMEVDLGFYGVGRNWAMVRGVRIVRGRVVGEEMRGEERRRGGYSD</sequence>